<evidence type="ECO:0000313" key="2">
    <source>
        <dbReference type="EnsemblPlants" id="OB02G10870.1"/>
    </source>
</evidence>
<accession>J3L8X0</accession>
<name>J3L8X0_ORYBR</name>
<reference evidence="2" key="1">
    <citation type="submission" date="2013-04" db="UniProtKB">
        <authorList>
            <consortium name="EnsemblPlants"/>
        </authorList>
    </citation>
    <scope>IDENTIFICATION</scope>
</reference>
<dbReference type="HOGENOM" id="CLU_1973925_0_0_1"/>
<dbReference type="Proteomes" id="UP000006038">
    <property type="component" value="Unassembled WGS sequence"/>
</dbReference>
<protein>
    <submittedName>
        <fullName evidence="2">Uncharacterized protein</fullName>
    </submittedName>
</protein>
<organism evidence="2">
    <name type="scientific">Oryza brachyantha</name>
    <name type="common">malo sina</name>
    <dbReference type="NCBI Taxonomy" id="4533"/>
    <lineage>
        <taxon>Eukaryota</taxon>
        <taxon>Viridiplantae</taxon>
        <taxon>Streptophyta</taxon>
        <taxon>Embryophyta</taxon>
        <taxon>Tracheophyta</taxon>
        <taxon>Spermatophyta</taxon>
        <taxon>Magnoliopsida</taxon>
        <taxon>Liliopsida</taxon>
        <taxon>Poales</taxon>
        <taxon>Poaceae</taxon>
        <taxon>BOP clade</taxon>
        <taxon>Oryzoideae</taxon>
        <taxon>Oryzeae</taxon>
        <taxon>Oryzinae</taxon>
        <taxon>Oryza</taxon>
    </lineage>
</organism>
<evidence type="ECO:0000313" key="3">
    <source>
        <dbReference type="Proteomes" id="UP000006038"/>
    </source>
</evidence>
<proteinExistence type="predicted"/>
<dbReference type="AlphaFoldDB" id="J3L8X0"/>
<dbReference type="Gramene" id="OB02G10870.1">
    <property type="protein sequence ID" value="OB02G10870.1"/>
    <property type="gene ID" value="OB02G10870"/>
</dbReference>
<dbReference type="EnsemblPlants" id="OB02G10870.1">
    <property type="protein sequence ID" value="OB02G10870.1"/>
    <property type="gene ID" value="OB02G10870"/>
</dbReference>
<evidence type="ECO:0000256" key="1">
    <source>
        <dbReference type="SAM" id="MobiDB-lite"/>
    </source>
</evidence>
<feature type="region of interest" description="Disordered" evidence="1">
    <location>
        <begin position="1"/>
        <end position="46"/>
    </location>
</feature>
<sequence length="127" mass="14463">MRPPRRDLGPIGHPARPDRGRRRRTRGWGSGRGAGGGVSNPNHHLLPPRLGADFPPIFPSGFAFFFRKRREEKRREVGVGRNGKFQRRIGFYAKMTGLGYFSLRPLEFKIFAWTGSQERNVVLSLFG</sequence>
<feature type="compositionally biased region" description="Gly residues" evidence="1">
    <location>
        <begin position="28"/>
        <end position="38"/>
    </location>
</feature>
<keyword evidence="3" id="KW-1185">Reference proteome</keyword>